<dbReference type="CDD" id="cd22583">
    <property type="entry name" value="Rcat_RBR_ARI7-like"/>
    <property type="match status" value="1"/>
</dbReference>
<evidence type="ECO:0000256" key="2">
    <source>
        <dbReference type="ARBA" id="ARBA00003976"/>
    </source>
</evidence>
<evidence type="ECO:0000256" key="9">
    <source>
        <dbReference type="ARBA" id="ARBA00022786"/>
    </source>
</evidence>
<feature type="compositionally biased region" description="Low complexity" evidence="12">
    <location>
        <begin position="594"/>
        <end position="608"/>
    </location>
</feature>
<dbReference type="InterPro" id="IPR044066">
    <property type="entry name" value="TRIAD_supradom"/>
</dbReference>
<organism evidence="15">
    <name type="scientific">Dunaliella tertiolecta</name>
    <name type="common">Green alga</name>
    <dbReference type="NCBI Taxonomy" id="3047"/>
    <lineage>
        <taxon>Eukaryota</taxon>
        <taxon>Viridiplantae</taxon>
        <taxon>Chlorophyta</taxon>
        <taxon>core chlorophytes</taxon>
        <taxon>Chlorophyceae</taxon>
        <taxon>CS clade</taxon>
        <taxon>Chlamydomonadales</taxon>
        <taxon>Dunaliellaceae</taxon>
        <taxon>Dunaliella</taxon>
    </lineage>
</organism>
<dbReference type="InterPro" id="IPR013083">
    <property type="entry name" value="Znf_RING/FYVE/PHD"/>
</dbReference>
<dbReference type="CDD" id="cd20346">
    <property type="entry name" value="BRcat_RBR_ANKIB1"/>
    <property type="match status" value="1"/>
</dbReference>
<dbReference type="AlphaFoldDB" id="A0A7S3QPJ1"/>
<protein>
    <recommendedName>
        <fullName evidence="4">RBR-type E3 ubiquitin transferase</fullName>
        <ecNumber evidence="4">2.3.2.31</ecNumber>
    </recommendedName>
</protein>
<keyword evidence="6" id="KW-0479">Metal-binding</keyword>
<reference evidence="15" key="1">
    <citation type="submission" date="2021-01" db="EMBL/GenBank/DDBJ databases">
        <authorList>
            <person name="Corre E."/>
            <person name="Pelletier E."/>
            <person name="Niang G."/>
            <person name="Scheremetjew M."/>
            <person name="Finn R."/>
            <person name="Kale V."/>
            <person name="Holt S."/>
            <person name="Cochrane G."/>
            <person name="Meng A."/>
            <person name="Brown T."/>
            <person name="Cohen L."/>
        </authorList>
    </citation>
    <scope>NUCLEOTIDE SEQUENCE</scope>
    <source>
        <strain evidence="15">CCMP1320</strain>
    </source>
</reference>
<comment type="similarity">
    <text evidence="3">Belongs to the RBR family. Ariadne subfamily.</text>
</comment>
<dbReference type="Pfam" id="PF22191">
    <property type="entry name" value="IBR_1"/>
    <property type="match status" value="1"/>
</dbReference>
<comment type="function">
    <text evidence="2">Might act as an E3 ubiquitin-protein ligase, or as part of E3 complex, which accepts ubiquitin from specific E2 ubiquitin-conjugating enzymes and then transfers it to substrates.</text>
</comment>
<evidence type="ECO:0000256" key="1">
    <source>
        <dbReference type="ARBA" id="ARBA00001798"/>
    </source>
</evidence>
<accession>A0A7S3QPJ1</accession>
<evidence type="ECO:0000256" key="5">
    <source>
        <dbReference type="ARBA" id="ARBA00022679"/>
    </source>
</evidence>
<dbReference type="Pfam" id="PF01485">
    <property type="entry name" value="IBR"/>
    <property type="match status" value="1"/>
</dbReference>
<gene>
    <name evidence="15" type="ORF">DTER00134_LOCUS3503</name>
</gene>
<dbReference type="FunFam" id="3.30.40.10:FF:000019">
    <property type="entry name" value="RBR-type E3 ubiquitin transferase"/>
    <property type="match status" value="1"/>
</dbReference>
<evidence type="ECO:0000256" key="4">
    <source>
        <dbReference type="ARBA" id="ARBA00012251"/>
    </source>
</evidence>
<evidence type="ECO:0000256" key="12">
    <source>
        <dbReference type="SAM" id="MobiDB-lite"/>
    </source>
</evidence>
<dbReference type="GO" id="GO:0016567">
    <property type="term" value="P:protein ubiquitination"/>
    <property type="evidence" value="ECO:0007669"/>
    <property type="project" value="InterPro"/>
</dbReference>
<dbReference type="EMBL" id="HBIP01006753">
    <property type="protein sequence ID" value="CAE0488439.1"/>
    <property type="molecule type" value="Transcribed_RNA"/>
</dbReference>
<evidence type="ECO:0000313" key="15">
    <source>
        <dbReference type="EMBL" id="CAE0488439.1"/>
    </source>
</evidence>
<dbReference type="Gene3D" id="3.30.40.10">
    <property type="entry name" value="Zinc/RING finger domain, C3HC4 (zinc finger)"/>
    <property type="match status" value="1"/>
</dbReference>
<dbReference type="GO" id="GO:0061630">
    <property type="term" value="F:ubiquitin protein ligase activity"/>
    <property type="evidence" value="ECO:0007669"/>
    <property type="project" value="UniProtKB-EC"/>
</dbReference>
<evidence type="ECO:0000256" key="10">
    <source>
        <dbReference type="ARBA" id="ARBA00022833"/>
    </source>
</evidence>
<dbReference type="FunFam" id="1.20.120.1750:FF:000027">
    <property type="entry name" value="RBR-type E3 ubiquitin transferase"/>
    <property type="match status" value="1"/>
</dbReference>
<dbReference type="PROSITE" id="PS50089">
    <property type="entry name" value="ZF_RING_2"/>
    <property type="match status" value="1"/>
</dbReference>
<evidence type="ECO:0000256" key="3">
    <source>
        <dbReference type="ARBA" id="ARBA00005884"/>
    </source>
</evidence>
<dbReference type="EC" id="2.3.2.31" evidence="4"/>
<dbReference type="SMART" id="SM00647">
    <property type="entry name" value="IBR"/>
    <property type="match status" value="2"/>
</dbReference>
<keyword evidence="9" id="KW-0833">Ubl conjugation pathway</keyword>
<feature type="compositionally biased region" description="Polar residues" evidence="12">
    <location>
        <begin position="568"/>
        <end position="593"/>
    </location>
</feature>
<dbReference type="Gene3D" id="1.20.120.1750">
    <property type="match status" value="1"/>
</dbReference>
<feature type="region of interest" description="Disordered" evidence="12">
    <location>
        <begin position="553"/>
        <end position="648"/>
    </location>
</feature>
<evidence type="ECO:0000256" key="7">
    <source>
        <dbReference type="ARBA" id="ARBA00022737"/>
    </source>
</evidence>
<evidence type="ECO:0000256" key="6">
    <source>
        <dbReference type="ARBA" id="ARBA00022723"/>
    </source>
</evidence>
<feature type="region of interest" description="Disordered" evidence="12">
    <location>
        <begin position="1"/>
        <end position="36"/>
    </location>
</feature>
<keyword evidence="10" id="KW-0862">Zinc</keyword>
<dbReference type="InterPro" id="IPR031127">
    <property type="entry name" value="E3_UB_ligase_RBR"/>
</dbReference>
<evidence type="ECO:0000256" key="11">
    <source>
        <dbReference type="PROSITE-ProRule" id="PRU00175"/>
    </source>
</evidence>
<name>A0A7S3QPJ1_DUNTE</name>
<dbReference type="SUPFAM" id="SSF57850">
    <property type="entry name" value="RING/U-box"/>
    <property type="match status" value="3"/>
</dbReference>
<feature type="compositionally biased region" description="Acidic residues" evidence="12">
    <location>
        <begin position="13"/>
        <end position="25"/>
    </location>
</feature>
<dbReference type="InterPro" id="IPR045840">
    <property type="entry name" value="Ariadne"/>
</dbReference>
<dbReference type="Pfam" id="PF19422">
    <property type="entry name" value="Ariadne"/>
    <property type="match status" value="1"/>
</dbReference>
<dbReference type="GO" id="GO:0008270">
    <property type="term" value="F:zinc ion binding"/>
    <property type="evidence" value="ECO:0007669"/>
    <property type="project" value="UniProtKB-KW"/>
</dbReference>
<dbReference type="PROSITE" id="PS51873">
    <property type="entry name" value="TRIAD"/>
    <property type="match status" value="1"/>
</dbReference>
<dbReference type="InterPro" id="IPR001841">
    <property type="entry name" value="Znf_RING"/>
</dbReference>
<evidence type="ECO:0000256" key="8">
    <source>
        <dbReference type="ARBA" id="ARBA00022771"/>
    </source>
</evidence>
<dbReference type="Pfam" id="PF21235">
    <property type="entry name" value="UBA_ARI1"/>
    <property type="match status" value="1"/>
</dbReference>
<dbReference type="InterPro" id="IPR048962">
    <property type="entry name" value="ARIH1-like_UBL"/>
</dbReference>
<evidence type="ECO:0000259" key="13">
    <source>
        <dbReference type="PROSITE" id="PS50089"/>
    </source>
</evidence>
<sequence>MSDSEEYASGSLMEEEEESEQESASDQEKDFGLDNSVTVSKKPAYRILKGETLEERRTQALEEVTGVLGITEEDAARLLRRFKWDVTRVHEEWFSNYDAVRASVGLQDEAPIPSTSEATCMICFESFPTSQMYSASCRHLYCHDCWQGYTSTAIADGPACLDLRCPDPKCTACVPTSIIKSTVPPEALAKYQAFCVRSFVEDNRSLVWCVGRGCECAVECCVDRTADEALDVLCSSCGATFCFNCKEEAHRPVSCEWVRKWAVKNSAESENVHWIIANTKPCPRCSRPIEKNQGCMHMTCSQCRFEFCWLCQGDWKEHGDRTGGFFNCNRYDAAKRKGDYDEETRKRDNAKQSLERYMHYFERWDAHQKARNKAKADQARISADCLERLSEQTKTPSSQLKFIMDAWAQIIECRRVLSWTYTYGYYALEDMDHKASSSKGNSSAEENQRFFFEFLQADAERSLERLHEAAEVQLKKVMDNNSTAQGNGAPLDLDSFMAFRTSLIGLTDVTRGYFEKLVGQLEKGFDDLERDFGGGSAEEAALIEAQQAAEAAKAVEDDRAAAAAGRASTSKSGEPSSSRSHTNTNGKQQQHNTSSSNGNGAGSSGSSAIMAAVGAITRRSKRTRGGAQQEGTAGGGGPTPMDTDRSEGMPVFWSCPSCTFNNEEQDATECAMCGTARKP</sequence>
<dbReference type="Gene3D" id="4.10.1060.10">
    <property type="entry name" value="Zinc finger, RanBP2-type"/>
    <property type="match status" value="1"/>
</dbReference>
<keyword evidence="7" id="KW-0677">Repeat</keyword>
<feature type="domain" description="RING-type" evidence="14">
    <location>
        <begin position="116"/>
        <end position="332"/>
    </location>
</feature>
<keyword evidence="5" id="KW-0808">Transferase</keyword>
<evidence type="ECO:0000259" key="14">
    <source>
        <dbReference type="PROSITE" id="PS51873"/>
    </source>
</evidence>
<dbReference type="InterPro" id="IPR002867">
    <property type="entry name" value="IBR_dom"/>
</dbReference>
<dbReference type="PANTHER" id="PTHR11685">
    <property type="entry name" value="RBR FAMILY RING FINGER AND IBR DOMAIN-CONTAINING"/>
    <property type="match status" value="1"/>
</dbReference>
<feature type="domain" description="RING-type" evidence="13">
    <location>
        <begin position="120"/>
        <end position="169"/>
    </location>
</feature>
<comment type="catalytic activity">
    <reaction evidence="1">
        <text>[E2 ubiquitin-conjugating enzyme]-S-ubiquitinyl-L-cysteine + [acceptor protein]-L-lysine = [E2 ubiquitin-conjugating enzyme]-L-cysteine + [acceptor protein]-N(6)-ubiquitinyl-L-lysine.</text>
        <dbReference type="EC" id="2.3.2.31"/>
    </reaction>
</comment>
<keyword evidence="8 11" id="KW-0863">Zinc-finger</keyword>
<proteinExistence type="inferred from homology"/>